<dbReference type="AlphaFoldDB" id="A0AAW1PF76"/>
<organism evidence="2 3">
    <name type="scientific">[Myrmecia] bisecta</name>
    <dbReference type="NCBI Taxonomy" id="41462"/>
    <lineage>
        <taxon>Eukaryota</taxon>
        <taxon>Viridiplantae</taxon>
        <taxon>Chlorophyta</taxon>
        <taxon>core chlorophytes</taxon>
        <taxon>Trebouxiophyceae</taxon>
        <taxon>Trebouxiales</taxon>
        <taxon>Trebouxiaceae</taxon>
        <taxon>Myrmecia</taxon>
    </lineage>
</organism>
<dbReference type="Proteomes" id="UP001489004">
    <property type="component" value="Unassembled WGS sequence"/>
</dbReference>
<accession>A0AAW1PF76</accession>
<reference evidence="2 3" key="1">
    <citation type="journal article" date="2024" name="Nat. Commun.">
        <title>Phylogenomics reveals the evolutionary origins of lichenization in chlorophyte algae.</title>
        <authorList>
            <person name="Puginier C."/>
            <person name="Libourel C."/>
            <person name="Otte J."/>
            <person name="Skaloud P."/>
            <person name="Haon M."/>
            <person name="Grisel S."/>
            <person name="Petersen M."/>
            <person name="Berrin J.G."/>
            <person name="Delaux P.M."/>
            <person name="Dal Grande F."/>
            <person name="Keller J."/>
        </authorList>
    </citation>
    <scope>NUCLEOTIDE SEQUENCE [LARGE SCALE GENOMIC DNA]</scope>
    <source>
        <strain evidence="2 3">SAG 2043</strain>
    </source>
</reference>
<keyword evidence="3" id="KW-1185">Reference proteome</keyword>
<dbReference type="EMBL" id="JALJOR010000013">
    <property type="protein sequence ID" value="KAK9807035.1"/>
    <property type="molecule type" value="Genomic_DNA"/>
</dbReference>
<evidence type="ECO:0000256" key="1">
    <source>
        <dbReference type="SAM" id="MobiDB-lite"/>
    </source>
</evidence>
<sequence>MGQSQSYPDGNQIIRLDDCSNSNFQNDVDTLNAQLRSLHQVPRLDPETVNLADPSWREFPFALPTSLRRSIHSAALLNKYKVWAATHATVTVRQQAAVEGRIEAAAQLSQSVLQGCHRSQINPTDQKRLAQVSGLLKEVQLLRNTVARSHARLGKLQESHPAALMRQQNITAA</sequence>
<evidence type="ECO:0000313" key="2">
    <source>
        <dbReference type="EMBL" id="KAK9807035.1"/>
    </source>
</evidence>
<feature type="region of interest" description="Disordered" evidence="1">
    <location>
        <begin position="152"/>
        <end position="173"/>
    </location>
</feature>
<proteinExistence type="predicted"/>
<gene>
    <name evidence="2" type="ORF">WJX72_011409</name>
</gene>
<comment type="caution">
    <text evidence="2">The sequence shown here is derived from an EMBL/GenBank/DDBJ whole genome shotgun (WGS) entry which is preliminary data.</text>
</comment>
<protein>
    <submittedName>
        <fullName evidence="2">Uncharacterized protein</fullName>
    </submittedName>
</protein>
<name>A0AAW1PF76_9CHLO</name>
<evidence type="ECO:0000313" key="3">
    <source>
        <dbReference type="Proteomes" id="UP001489004"/>
    </source>
</evidence>